<keyword evidence="1" id="KW-1133">Transmembrane helix</keyword>
<name>A0A6A4NH60_LUPAL</name>
<reference evidence="3" key="1">
    <citation type="journal article" date="2020" name="Nat. Commun.">
        <title>Genome sequence of the cluster root forming white lupin.</title>
        <authorList>
            <person name="Hufnagel B."/>
            <person name="Marques A."/>
            <person name="Soriano A."/>
            <person name="Marques L."/>
            <person name="Divol F."/>
            <person name="Doumas P."/>
            <person name="Sallet E."/>
            <person name="Mancinotti D."/>
            <person name="Carrere S."/>
            <person name="Marande W."/>
            <person name="Arribat S."/>
            <person name="Keller J."/>
            <person name="Huneau C."/>
            <person name="Blein T."/>
            <person name="Aime D."/>
            <person name="Laguerre M."/>
            <person name="Taylor J."/>
            <person name="Schubert V."/>
            <person name="Nelson M."/>
            <person name="Geu-Flores F."/>
            <person name="Crespi M."/>
            <person name="Gallardo-Guerrero K."/>
            <person name="Delaux P.-M."/>
            <person name="Salse J."/>
            <person name="Berges H."/>
            <person name="Guyot R."/>
            <person name="Gouzy J."/>
            <person name="Peret B."/>
        </authorList>
    </citation>
    <scope>NUCLEOTIDE SEQUENCE [LARGE SCALE GENOMIC DNA]</scope>
    <source>
        <strain evidence="3">cv. Amiga</strain>
    </source>
</reference>
<organism evidence="2 3">
    <name type="scientific">Lupinus albus</name>
    <name type="common">White lupine</name>
    <name type="synonym">Lupinus termis</name>
    <dbReference type="NCBI Taxonomy" id="3870"/>
    <lineage>
        <taxon>Eukaryota</taxon>
        <taxon>Viridiplantae</taxon>
        <taxon>Streptophyta</taxon>
        <taxon>Embryophyta</taxon>
        <taxon>Tracheophyta</taxon>
        <taxon>Spermatophyta</taxon>
        <taxon>Magnoliopsida</taxon>
        <taxon>eudicotyledons</taxon>
        <taxon>Gunneridae</taxon>
        <taxon>Pentapetalae</taxon>
        <taxon>rosids</taxon>
        <taxon>fabids</taxon>
        <taxon>Fabales</taxon>
        <taxon>Fabaceae</taxon>
        <taxon>Papilionoideae</taxon>
        <taxon>50 kb inversion clade</taxon>
        <taxon>genistoids sensu lato</taxon>
        <taxon>core genistoids</taxon>
        <taxon>Genisteae</taxon>
        <taxon>Lupinus</taxon>
    </lineage>
</organism>
<evidence type="ECO:0000313" key="2">
    <source>
        <dbReference type="EMBL" id="KAE9591453.1"/>
    </source>
</evidence>
<evidence type="ECO:0000313" key="3">
    <source>
        <dbReference type="Proteomes" id="UP000447434"/>
    </source>
</evidence>
<protein>
    <recommendedName>
        <fullName evidence="4">Transmembrane protein</fullName>
    </recommendedName>
</protein>
<keyword evidence="1" id="KW-0812">Transmembrane</keyword>
<dbReference type="AlphaFoldDB" id="A0A6A4NH60"/>
<keyword evidence="1" id="KW-0472">Membrane</keyword>
<dbReference type="Proteomes" id="UP000447434">
    <property type="component" value="Chromosome 20"/>
</dbReference>
<gene>
    <name evidence="2" type="ORF">Lalb_Chr20g0118611</name>
</gene>
<evidence type="ECO:0000256" key="1">
    <source>
        <dbReference type="SAM" id="Phobius"/>
    </source>
</evidence>
<sequence>MEDGVATVVAVVIGDNRLHWWWLFFVLLFNPSQNFLWWVVRVSMTQHIRSTGMVRS</sequence>
<feature type="transmembrane region" description="Helical" evidence="1">
    <location>
        <begin position="20"/>
        <end position="40"/>
    </location>
</feature>
<proteinExistence type="predicted"/>
<comment type="caution">
    <text evidence="2">The sequence shown here is derived from an EMBL/GenBank/DDBJ whole genome shotgun (WGS) entry which is preliminary data.</text>
</comment>
<dbReference type="EMBL" id="WOCE01000020">
    <property type="protein sequence ID" value="KAE9591453.1"/>
    <property type="molecule type" value="Genomic_DNA"/>
</dbReference>
<accession>A0A6A4NH60</accession>
<evidence type="ECO:0008006" key="4">
    <source>
        <dbReference type="Google" id="ProtNLM"/>
    </source>
</evidence>
<keyword evidence="3" id="KW-1185">Reference proteome</keyword>